<dbReference type="EMBL" id="CM031815">
    <property type="protein sequence ID" value="KAG6647918.1"/>
    <property type="molecule type" value="Genomic_DNA"/>
</dbReference>
<feature type="region of interest" description="Disordered" evidence="1">
    <location>
        <begin position="266"/>
        <end position="339"/>
    </location>
</feature>
<keyword evidence="2" id="KW-1133">Transmembrane helix</keyword>
<keyword evidence="2" id="KW-0472">Membrane</keyword>
<name>A0A8T1Q0C9_CARIL</name>
<feature type="compositionally biased region" description="Basic and acidic residues" evidence="1">
    <location>
        <begin position="101"/>
        <end position="124"/>
    </location>
</feature>
<evidence type="ECO:0000256" key="1">
    <source>
        <dbReference type="SAM" id="MobiDB-lite"/>
    </source>
</evidence>
<dbReference type="Proteomes" id="UP000811609">
    <property type="component" value="Chromosome 7"/>
</dbReference>
<sequence length="447" mass="49988">MLHCFSKSVIFPPPKPSLSSVFPFIAQNPNERIKKLQDKIGPERGRERIYMEEQKNRSKQDMKRTRISLGGGDGIAGVVVFGGALAIAGLIAVFTFKKRRKDADHNPRNPSDVSKESKNSKREDEGSEGLRFISQTPSLIKDYGSCLTSHGTPQTSVTQIDPCETLVSAKSLMMEEKPVNEISEENEDSLSGHQEIVICNYSTLESIDSCDDCGVVGKYSLPVPESPILIEETMVKSDSDMEENNSISIKTIEDEKADEASLIVHAEEKAEHNKSTTQSDEEERDEESLLIYNLDKAEHGKSATQSDEEEDRDDEEGSIVEEGEESSEGTTGDSSMESNTEAIWPAEFILDSSQELERTDFTFQNTVEKTEEEEDETAKLVNHDYFNSTENGYALKYEAAEEPTMIWKETHKPVKVNNQPARSLKFGIWIFSIMLLLLLLLATVTCF</sequence>
<feature type="compositionally biased region" description="Low complexity" evidence="1">
    <location>
        <begin position="328"/>
        <end position="338"/>
    </location>
</feature>
<comment type="caution">
    <text evidence="3">The sequence shown here is derived from an EMBL/GenBank/DDBJ whole genome shotgun (WGS) entry which is preliminary data.</text>
</comment>
<keyword evidence="2" id="KW-0812">Transmembrane</keyword>
<keyword evidence="4" id="KW-1185">Reference proteome</keyword>
<organism evidence="3 4">
    <name type="scientific">Carya illinoinensis</name>
    <name type="common">Pecan</name>
    <dbReference type="NCBI Taxonomy" id="32201"/>
    <lineage>
        <taxon>Eukaryota</taxon>
        <taxon>Viridiplantae</taxon>
        <taxon>Streptophyta</taxon>
        <taxon>Embryophyta</taxon>
        <taxon>Tracheophyta</taxon>
        <taxon>Spermatophyta</taxon>
        <taxon>Magnoliopsida</taxon>
        <taxon>eudicotyledons</taxon>
        <taxon>Gunneridae</taxon>
        <taxon>Pentapetalae</taxon>
        <taxon>rosids</taxon>
        <taxon>fabids</taxon>
        <taxon>Fagales</taxon>
        <taxon>Juglandaceae</taxon>
        <taxon>Carya</taxon>
    </lineage>
</organism>
<gene>
    <name evidence="3" type="ORF">CIPAW_07G111900</name>
</gene>
<evidence type="ECO:0000313" key="3">
    <source>
        <dbReference type="EMBL" id="KAG6647918.1"/>
    </source>
</evidence>
<feature type="compositionally biased region" description="Acidic residues" evidence="1">
    <location>
        <begin position="306"/>
        <end position="327"/>
    </location>
</feature>
<feature type="region of interest" description="Disordered" evidence="1">
    <location>
        <begin position="100"/>
        <end position="131"/>
    </location>
</feature>
<feature type="transmembrane region" description="Helical" evidence="2">
    <location>
        <begin position="426"/>
        <end position="444"/>
    </location>
</feature>
<accession>A0A8T1Q0C9</accession>
<dbReference type="AlphaFoldDB" id="A0A8T1Q0C9"/>
<evidence type="ECO:0000256" key="2">
    <source>
        <dbReference type="SAM" id="Phobius"/>
    </source>
</evidence>
<feature type="transmembrane region" description="Helical" evidence="2">
    <location>
        <begin position="74"/>
        <end position="96"/>
    </location>
</feature>
<protein>
    <submittedName>
        <fullName evidence="3">Uncharacterized protein</fullName>
    </submittedName>
</protein>
<evidence type="ECO:0000313" key="4">
    <source>
        <dbReference type="Proteomes" id="UP000811609"/>
    </source>
</evidence>
<feature type="compositionally biased region" description="Acidic residues" evidence="1">
    <location>
        <begin position="279"/>
        <end position="288"/>
    </location>
</feature>
<reference evidence="3" key="1">
    <citation type="submission" date="2020-12" db="EMBL/GenBank/DDBJ databases">
        <title>WGS assembly of Carya illinoinensis cv. Pawnee.</title>
        <authorList>
            <person name="Platts A."/>
            <person name="Shu S."/>
            <person name="Wright S."/>
            <person name="Barry K."/>
            <person name="Edger P."/>
            <person name="Pires J.C."/>
            <person name="Schmutz J."/>
        </authorList>
    </citation>
    <scope>NUCLEOTIDE SEQUENCE</scope>
    <source>
        <tissue evidence="3">Leaf</tissue>
    </source>
</reference>
<proteinExistence type="predicted"/>